<dbReference type="SUPFAM" id="SSF51445">
    <property type="entry name" value="(Trans)glycosidases"/>
    <property type="match status" value="1"/>
</dbReference>
<evidence type="ECO:0000313" key="10">
    <source>
        <dbReference type="EMBL" id="SFP84261.1"/>
    </source>
</evidence>
<dbReference type="InterPro" id="IPR032311">
    <property type="entry name" value="DUF4982"/>
</dbReference>
<dbReference type="Gene3D" id="2.60.40.10">
    <property type="entry name" value="Immunoglobulins"/>
    <property type="match status" value="3"/>
</dbReference>
<dbReference type="InterPro" id="IPR008979">
    <property type="entry name" value="Galactose-bd-like_sf"/>
</dbReference>
<feature type="domain" description="DUF4982" evidence="8">
    <location>
        <begin position="617"/>
        <end position="674"/>
    </location>
</feature>
<dbReference type="InterPro" id="IPR006104">
    <property type="entry name" value="Glyco_hydro_2_N"/>
</dbReference>
<dbReference type="InterPro" id="IPR051913">
    <property type="entry name" value="GH2_Domain-Containing"/>
</dbReference>
<dbReference type="InterPro" id="IPR013783">
    <property type="entry name" value="Ig-like_fold"/>
</dbReference>
<dbReference type="Pfam" id="PF02836">
    <property type="entry name" value="Glyco_hydro_2_C"/>
    <property type="match status" value="1"/>
</dbReference>
<accession>A0A1I5TN04</accession>
<dbReference type="SUPFAM" id="SSF49785">
    <property type="entry name" value="Galactose-binding domain-like"/>
    <property type="match status" value="1"/>
</dbReference>
<feature type="domain" description="Glycoside hydrolase family 2 immunoglobulin-like beta-sandwich" evidence="5">
    <location>
        <begin position="184"/>
        <end position="295"/>
    </location>
</feature>
<feature type="chain" id="PRO_5011482155" evidence="4">
    <location>
        <begin position="20"/>
        <end position="794"/>
    </location>
</feature>
<evidence type="ECO:0000256" key="1">
    <source>
        <dbReference type="ARBA" id="ARBA00007401"/>
    </source>
</evidence>
<dbReference type="Pfam" id="PF02837">
    <property type="entry name" value="Glyco_hydro_2_N"/>
    <property type="match status" value="1"/>
</dbReference>
<sequence length="794" mass="89096">MKKIFAIAILISSFGHMHAQTNNYVLFDDDWLFYRGAAQGAEAINFDDKDWRKTDLPHDWSIENIPYTNSPFAKNATGQASTGFTENGIGWYRKLFTVPSSYNNKKIYIQFDGVYMNCKVWLNGKSLGRHPYGYTSFYFDITDKLRKDTVNILAVEVKNEGENSRWYAGSGIYRHVWLRAVEPVHIDNWGTYITTANATGKSATVNIITSIKNASSNNNAVKLVTNIIDSSGKQVAVVTTSQNISGDSVSAISQSAQINEPALWSADHPSLYKALTEVFVDDKKTDTYITSFGIRTISFSADKGFLLNGVSTKLKGGCIHHDNGPLGAKAYDDAEIRKIKLLKDAGYNAIRSAHNPPSPALLNACDSLGMLVIDEAFDTWNDPKNPLDYNLYFNDWWQRDIKSMIERDRNHPSVIMWSIGNEIPHREKPEVAVVAKKLSAYVKQLDNTRPVTAGVNGIDKDKDDFISALDVAGYNYAVDKYESDHKRLPSRIMFASESFPLDAFDYWMAVKDNNYVIGDFVWTAYDYIGEASIGWLGYPQTQAFYPWNLAYCGDINICGWKRPQSYYRDALWKENQVSIFVEPPTASFPANKNKAGWSRWEWNDVVARWNWKGYENKPLNVVVYSSCDEVELFLNNKSLGRKKTTRAEKYLAIFSVPYTTGELKAIGYTNNKKVNESILKTAGNVTGLNITADRQVVRANNQDLIYINIEAIDKNGTINPEANMPLTFNVSGAGTIAGVGNADPTSVESNQSNKRKTWRGKCLLIVKSGKQKGEIHITATSGNIKSRELIIKVD</sequence>
<dbReference type="Gene3D" id="2.60.120.260">
    <property type="entry name" value="Galactose-binding domain-like"/>
    <property type="match status" value="1"/>
</dbReference>
<evidence type="ECO:0000259" key="5">
    <source>
        <dbReference type="Pfam" id="PF00703"/>
    </source>
</evidence>
<dbReference type="PROSITE" id="PS00608">
    <property type="entry name" value="GLYCOSYL_HYDROL_F2_2"/>
    <property type="match status" value="1"/>
</dbReference>
<dbReference type="PANTHER" id="PTHR42732:SF1">
    <property type="entry name" value="BETA-MANNOSIDASE"/>
    <property type="match status" value="1"/>
</dbReference>
<feature type="domain" description="Glycoside hydrolase family 2 catalytic" evidence="6">
    <location>
        <begin position="302"/>
        <end position="469"/>
    </location>
</feature>
<dbReference type="InterPro" id="IPR036156">
    <property type="entry name" value="Beta-gal/glucu_dom_sf"/>
</dbReference>
<dbReference type="InterPro" id="IPR023232">
    <property type="entry name" value="Glyco_hydro_2_AS"/>
</dbReference>
<dbReference type="GO" id="GO:0004553">
    <property type="term" value="F:hydrolase activity, hydrolyzing O-glycosyl compounds"/>
    <property type="evidence" value="ECO:0007669"/>
    <property type="project" value="InterPro"/>
</dbReference>
<dbReference type="SUPFAM" id="SSF49303">
    <property type="entry name" value="beta-Galactosidase/glucuronidase domain"/>
    <property type="match status" value="1"/>
</dbReference>
<dbReference type="InterPro" id="IPR017853">
    <property type="entry name" value="GH"/>
</dbReference>
<keyword evidence="2" id="KW-0378">Hydrolase</keyword>
<dbReference type="STRING" id="1465490.SAMN05444277_102208"/>
<keyword evidence="11" id="KW-1185">Reference proteome</keyword>
<keyword evidence="4" id="KW-0732">Signal</keyword>
<name>A0A1I5TN04_9BACT</name>
<evidence type="ECO:0000259" key="8">
    <source>
        <dbReference type="Pfam" id="PF16355"/>
    </source>
</evidence>
<dbReference type="Pfam" id="PF18565">
    <property type="entry name" value="Glyco_hydro2_C5"/>
    <property type="match status" value="1"/>
</dbReference>
<proteinExistence type="inferred from homology"/>
<dbReference type="Gene3D" id="3.20.20.80">
    <property type="entry name" value="Glycosidases"/>
    <property type="match status" value="1"/>
</dbReference>
<dbReference type="Pfam" id="PF00703">
    <property type="entry name" value="Glyco_hydro_2"/>
    <property type="match status" value="1"/>
</dbReference>
<dbReference type="RefSeq" id="WP_245751244.1">
    <property type="nucleotide sequence ID" value="NZ_FOXQ01000002.1"/>
</dbReference>
<dbReference type="PRINTS" id="PR00132">
    <property type="entry name" value="GLHYDRLASE2"/>
</dbReference>
<feature type="domain" description="Glycosyl hydrolases family 2 sugar binding" evidence="7">
    <location>
        <begin position="67"/>
        <end position="178"/>
    </location>
</feature>
<reference evidence="10 11" key="1">
    <citation type="submission" date="2016-10" db="EMBL/GenBank/DDBJ databases">
        <authorList>
            <person name="de Groot N.N."/>
        </authorList>
    </citation>
    <scope>NUCLEOTIDE SEQUENCE [LARGE SCALE GENOMIC DNA]</scope>
    <source>
        <strain evidence="10 11">DSM 28286</strain>
    </source>
</reference>
<dbReference type="EMBL" id="FOXQ01000002">
    <property type="protein sequence ID" value="SFP84261.1"/>
    <property type="molecule type" value="Genomic_DNA"/>
</dbReference>
<evidence type="ECO:0000259" key="7">
    <source>
        <dbReference type="Pfam" id="PF02837"/>
    </source>
</evidence>
<keyword evidence="3" id="KW-0326">Glycosidase</keyword>
<evidence type="ECO:0000256" key="4">
    <source>
        <dbReference type="SAM" id="SignalP"/>
    </source>
</evidence>
<dbReference type="InterPro" id="IPR040605">
    <property type="entry name" value="Glyco_hydro2_dom5"/>
</dbReference>
<dbReference type="InterPro" id="IPR006101">
    <property type="entry name" value="Glyco_hydro_2"/>
</dbReference>
<organism evidence="10 11">
    <name type="scientific">Parafilimonas terrae</name>
    <dbReference type="NCBI Taxonomy" id="1465490"/>
    <lineage>
        <taxon>Bacteria</taxon>
        <taxon>Pseudomonadati</taxon>
        <taxon>Bacteroidota</taxon>
        <taxon>Chitinophagia</taxon>
        <taxon>Chitinophagales</taxon>
        <taxon>Chitinophagaceae</taxon>
        <taxon>Parafilimonas</taxon>
    </lineage>
</organism>
<evidence type="ECO:0000313" key="11">
    <source>
        <dbReference type="Proteomes" id="UP000199031"/>
    </source>
</evidence>
<protein>
    <submittedName>
        <fullName evidence="10">Beta-galactosidase</fullName>
    </submittedName>
</protein>
<comment type="similarity">
    <text evidence="1">Belongs to the glycosyl hydrolase 2 family.</text>
</comment>
<feature type="signal peptide" evidence="4">
    <location>
        <begin position="1"/>
        <end position="19"/>
    </location>
</feature>
<evidence type="ECO:0000259" key="9">
    <source>
        <dbReference type="Pfam" id="PF18565"/>
    </source>
</evidence>
<feature type="domain" description="Glycoside hydrolase family 2" evidence="9">
    <location>
        <begin position="688"/>
        <end position="788"/>
    </location>
</feature>
<dbReference type="Proteomes" id="UP000199031">
    <property type="component" value="Unassembled WGS sequence"/>
</dbReference>
<evidence type="ECO:0000259" key="6">
    <source>
        <dbReference type="Pfam" id="PF02836"/>
    </source>
</evidence>
<dbReference type="AlphaFoldDB" id="A0A1I5TN04"/>
<dbReference type="GO" id="GO:0005975">
    <property type="term" value="P:carbohydrate metabolic process"/>
    <property type="evidence" value="ECO:0007669"/>
    <property type="project" value="InterPro"/>
</dbReference>
<dbReference type="PANTHER" id="PTHR42732">
    <property type="entry name" value="BETA-GALACTOSIDASE"/>
    <property type="match status" value="1"/>
</dbReference>
<gene>
    <name evidence="10" type="ORF">SAMN05444277_102208</name>
</gene>
<evidence type="ECO:0000256" key="2">
    <source>
        <dbReference type="ARBA" id="ARBA00022801"/>
    </source>
</evidence>
<dbReference type="InterPro" id="IPR006102">
    <property type="entry name" value="Ig-like_GH2"/>
</dbReference>
<evidence type="ECO:0000256" key="3">
    <source>
        <dbReference type="ARBA" id="ARBA00023295"/>
    </source>
</evidence>
<dbReference type="InterPro" id="IPR006103">
    <property type="entry name" value="Glyco_hydro_2_cat"/>
</dbReference>
<dbReference type="Pfam" id="PF16355">
    <property type="entry name" value="DUF4982"/>
    <property type="match status" value="1"/>
</dbReference>